<evidence type="ECO:0000256" key="1">
    <source>
        <dbReference type="SAM" id="Phobius"/>
    </source>
</evidence>
<dbReference type="Proteomes" id="UP000242610">
    <property type="component" value="Unassembled WGS sequence"/>
</dbReference>
<evidence type="ECO:0000313" key="2">
    <source>
        <dbReference type="EMBL" id="SCC77957.1"/>
    </source>
</evidence>
<protein>
    <submittedName>
        <fullName evidence="2">Type II secretion system protein F (GspF)</fullName>
    </submittedName>
</protein>
<gene>
    <name evidence="2" type="ORF">GA0061077_0028</name>
</gene>
<dbReference type="RefSeq" id="WP_234696433.1">
    <property type="nucleotide sequence ID" value="NZ_FMBL01000001.1"/>
</dbReference>
<keyword evidence="1" id="KW-1133">Transmembrane helix</keyword>
<keyword evidence="1" id="KW-0812">Transmembrane</keyword>
<sequence length="215" mass="22625">MSAWISGCLVMVAALVWFLPVESSARRLHATSSSFEAKPSLTVILEMLAVAMREGSSIPYALEVIGSIVGESLGAGLCKAANSLMQGYSWQDAWLAASLACQQQEGCENLSNAMKHSGKSTSKSRDGNDCVSNVPVVDEGALAIIRDALEPSWSRGVSPVGPLDSAVEQMDAHSRASIEQSAQRLSVKLLLPTGLCFLPAFILIGVIPAIGSFMG</sequence>
<dbReference type="AlphaFoldDB" id="A0A1C4GZ75"/>
<keyword evidence="3" id="KW-1185">Reference proteome</keyword>
<proteinExistence type="predicted"/>
<feature type="transmembrane region" description="Helical" evidence="1">
    <location>
        <begin position="189"/>
        <end position="210"/>
    </location>
</feature>
<dbReference type="STRING" id="1505727.GA0061077_0028"/>
<reference evidence="3" key="1">
    <citation type="submission" date="2016-08" db="EMBL/GenBank/DDBJ databases">
        <authorList>
            <person name="Varghese N."/>
            <person name="Submissions Spin"/>
        </authorList>
    </citation>
    <scope>NUCLEOTIDE SEQUENCE [LARGE SCALE GENOMIC DNA]</scope>
    <source>
        <strain evidence="3">R-52791</strain>
    </source>
</reference>
<name>A0A1C4GZ75_9BIFI</name>
<evidence type="ECO:0000313" key="3">
    <source>
        <dbReference type="Proteomes" id="UP000242610"/>
    </source>
</evidence>
<organism evidence="2 3">
    <name type="scientific">Bifidobacterium commune</name>
    <dbReference type="NCBI Taxonomy" id="1505727"/>
    <lineage>
        <taxon>Bacteria</taxon>
        <taxon>Bacillati</taxon>
        <taxon>Actinomycetota</taxon>
        <taxon>Actinomycetes</taxon>
        <taxon>Bifidobacteriales</taxon>
        <taxon>Bifidobacteriaceae</taxon>
        <taxon>Bifidobacterium</taxon>
    </lineage>
</organism>
<keyword evidence="1" id="KW-0472">Membrane</keyword>
<accession>A0A1C4GZ75</accession>
<dbReference type="EMBL" id="FMBL01000001">
    <property type="protein sequence ID" value="SCC77957.1"/>
    <property type="molecule type" value="Genomic_DNA"/>
</dbReference>